<gene>
    <name evidence="2" type="ORF">C8J23_101183</name>
</gene>
<name>A0ABX5PTK2_9GAMM</name>
<accession>A0ABX5PTK2</accession>
<dbReference type="Proteomes" id="UP000247584">
    <property type="component" value="Unassembled WGS sequence"/>
</dbReference>
<sequence>MSMELMVKAMRAKVGNPLRKLVLLKLADNANDHGECWPSYQHVADQCEISHSSVRNHIAALDKAGYLSITPRKNELGHQSNLYRLQFPPKPKVEHAEHGMQQPVPADDIPMPADSTGVCQQMAEGMPADDTPPMPADDTRTSHSFEPVNEPIKNKRAKRSKSAVTQFDFSKWPGVPSQQVFDDWIVVRQSKRAKLTQTAVNRLGKELHEAAKHGFSVDDCLGYCVVRGWVGFEFRWLQNSGLVGGGGVANVPEHSGVPAMDDFDHWGGNGE</sequence>
<protein>
    <submittedName>
        <fullName evidence="2">Helix-turn-helix protein</fullName>
    </submittedName>
</protein>
<dbReference type="Gene3D" id="1.10.10.10">
    <property type="entry name" value="Winged helix-like DNA-binding domain superfamily/Winged helix DNA-binding domain"/>
    <property type="match status" value="1"/>
</dbReference>
<proteinExistence type="predicted"/>
<keyword evidence="3" id="KW-1185">Reference proteome</keyword>
<dbReference type="EMBL" id="QJSY01000001">
    <property type="protein sequence ID" value="PYE61141.1"/>
    <property type="molecule type" value="Genomic_DNA"/>
</dbReference>
<evidence type="ECO:0000256" key="1">
    <source>
        <dbReference type="SAM" id="MobiDB-lite"/>
    </source>
</evidence>
<dbReference type="Pfam" id="PF13730">
    <property type="entry name" value="HTH_36"/>
    <property type="match status" value="1"/>
</dbReference>
<feature type="region of interest" description="Disordered" evidence="1">
    <location>
        <begin position="128"/>
        <end position="147"/>
    </location>
</feature>
<dbReference type="RefSeq" id="WP_198552043.1">
    <property type="nucleotide sequence ID" value="NZ_BMXX01000017.1"/>
</dbReference>
<comment type="caution">
    <text evidence="2">The sequence shown here is derived from an EMBL/GenBank/DDBJ whole genome shotgun (WGS) entry which is preliminary data.</text>
</comment>
<reference evidence="2 3" key="1">
    <citation type="submission" date="2018-06" db="EMBL/GenBank/DDBJ databases">
        <title>Genomic Encyclopedia of Type Strains, Phase III (KMG-III): the genomes of soil and plant-associated and newly described type strains.</title>
        <authorList>
            <person name="Whitman W."/>
        </authorList>
    </citation>
    <scope>NUCLEOTIDE SEQUENCE [LARGE SCALE GENOMIC DNA]</scope>
    <source>
        <strain evidence="2 3">JC5</strain>
    </source>
</reference>
<dbReference type="InterPro" id="IPR036388">
    <property type="entry name" value="WH-like_DNA-bd_sf"/>
</dbReference>
<evidence type="ECO:0000313" key="3">
    <source>
        <dbReference type="Proteomes" id="UP000247584"/>
    </source>
</evidence>
<evidence type="ECO:0000313" key="2">
    <source>
        <dbReference type="EMBL" id="PYE61141.1"/>
    </source>
</evidence>
<organism evidence="2 3">
    <name type="scientific">Shewanella chilikensis</name>
    <dbReference type="NCBI Taxonomy" id="558541"/>
    <lineage>
        <taxon>Bacteria</taxon>
        <taxon>Pseudomonadati</taxon>
        <taxon>Pseudomonadota</taxon>
        <taxon>Gammaproteobacteria</taxon>
        <taxon>Alteromonadales</taxon>
        <taxon>Shewanellaceae</taxon>
        <taxon>Shewanella</taxon>
    </lineage>
</organism>